<keyword evidence="6 8" id="KW-0342">GTP-binding</keyword>
<dbReference type="KEGG" id="cau:Caur_2502"/>
<feature type="binding site" evidence="8">
    <location>
        <position position="100"/>
    </location>
    <ligand>
        <name>Mg(2+)</name>
        <dbReference type="ChEBI" id="CHEBI:18420"/>
    </ligand>
</feature>
<evidence type="ECO:0000256" key="8">
    <source>
        <dbReference type="HAMAP-Rule" id="MF_00316"/>
    </source>
</evidence>
<keyword evidence="2 8" id="KW-0808">Transferase</keyword>
<dbReference type="InterPro" id="IPR029044">
    <property type="entry name" value="Nucleotide-diphossugar_trans"/>
</dbReference>
<keyword evidence="4 8" id="KW-0547">Nucleotide-binding</keyword>
<dbReference type="GO" id="GO:0046872">
    <property type="term" value="F:metal ion binding"/>
    <property type="evidence" value="ECO:0007669"/>
    <property type="project" value="UniProtKB-KW"/>
</dbReference>
<feature type="binding site" evidence="8">
    <location>
        <position position="24"/>
    </location>
    <ligand>
        <name>GTP</name>
        <dbReference type="ChEBI" id="CHEBI:37565"/>
    </ligand>
</feature>
<accession>A9WI17</accession>
<dbReference type="GO" id="GO:0016779">
    <property type="term" value="F:nucleotidyltransferase activity"/>
    <property type="evidence" value="ECO:0000318"/>
    <property type="project" value="GO_Central"/>
</dbReference>
<reference evidence="11" key="1">
    <citation type="journal article" date="2011" name="BMC Genomics">
        <title>Complete genome sequence of the filamentous anoxygenic phototrophic bacterium Chloroflexus aurantiacus.</title>
        <authorList>
            <person name="Tang K.H."/>
            <person name="Barry K."/>
            <person name="Chertkov O."/>
            <person name="Dalin E."/>
            <person name="Han C.S."/>
            <person name="Hauser L.J."/>
            <person name="Honchak B.M."/>
            <person name="Karbach L.E."/>
            <person name="Land M.L."/>
            <person name="Lapidus A."/>
            <person name="Larimer F.W."/>
            <person name="Mikhailova N."/>
            <person name="Pitluck S."/>
            <person name="Pierson B.K."/>
            <person name="Blankenship R.E."/>
        </authorList>
    </citation>
    <scope>NUCLEOTIDE SEQUENCE [LARGE SCALE GENOMIC DNA]</scope>
    <source>
        <strain evidence="11">ATCC 29366 / DSM 635 / J-10-fl</strain>
    </source>
</reference>
<comment type="similarity">
    <text evidence="8">Belongs to the MobA family.</text>
</comment>
<dbReference type="PATRIC" id="fig|324602.8.peg.2822"/>
<name>A9WI17_CHLAA</name>
<evidence type="ECO:0000256" key="3">
    <source>
        <dbReference type="ARBA" id="ARBA00022723"/>
    </source>
</evidence>
<comment type="catalytic activity">
    <reaction evidence="8">
        <text>Mo-molybdopterin + GTP + H(+) = Mo-molybdopterin guanine dinucleotide + diphosphate</text>
        <dbReference type="Rhea" id="RHEA:34243"/>
        <dbReference type="ChEBI" id="CHEBI:15378"/>
        <dbReference type="ChEBI" id="CHEBI:33019"/>
        <dbReference type="ChEBI" id="CHEBI:37565"/>
        <dbReference type="ChEBI" id="CHEBI:71302"/>
        <dbReference type="ChEBI" id="CHEBI:71310"/>
        <dbReference type="EC" id="2.7.7.77"/>
    </reaction>
</comment>
<dbReference type="Gene3D" id="3.90.550.10">
    <property type="entry name" value="Spore Coat Polysaccharide Biosynthesis Protein SpsA, Chain A"/>
    <property type="match status" value="1"/>
</dbReference>
<dbReference type="Pfam" id="PF12804">
    <property type="entry name" value="NTP_transf_3"/>
    <property type="match status" value="1"/>
</dbReference>
<dbReference type="AlphaFoldDB" id="A9WI17"/>
<dbReference type="EnsemblBacteria" id="ABY35708">
    <property type="protein sequence ID" value="ABY35708"/>
    <property type="gene ID" value="Caur_2502"/>
</dbReference>
<dbReference type="PANTHER" id="PTHR19136">
    <property type="entry name" value="MOLYBDENUM COFACTOR GUANYLYLTRANSFERASE"/>
    <property type="match status" value="1"/>
</dbReference>
<dbReference type="RefSeq" id="WP_012258361.1">
    <property type="nucleotide sequence ID" value="NC_010175.1"/>
</dbReference>
<dbReference type="InParanoid" id="A9WI17"/>
<evidence type="ECO:0000256" key="7">
    <source>
        <dbReference type="ARBA" id="ARBA00023150"/>
    </source>
</evidence>
<dbReference type="eggNOG" id="COG0746">
    <property type="taxonomic scope" value="Bacteria"/>
</dbReference>
<dbReference type="GO" id="GO:0005525">
    <property type="term" value="F:GTP binding"/>
    <property type="evidence" value="ECO:0007669"/>
    <property type="project" value="UniProtKB-UniRule"/>
</dbReference>
<dbReference type="GO" id="GO:0005737">
    <property type="term" value="C:cytoplasm"/>
    <property type="evidence" value="ECO:0007669"/>
    <property type="project" value="UniProtKB-SubCell"/>
</dbReference>
<gene>
    <name evidence="8" type="primary">mobA</name>
    <name evidence="10" type="ordered locus">Caur_2502</name>
</gene>
<evidence type="ECO:0000256" key="2">
    <source>
        <dbReference type="ARBA" id="ARBA00022679"/>
    </source>
</evidence>
<dbReference type="CDD" id="cd02503">
    <property type="entry name" value="MobA"/>
    <property type="match status" value="1"/>
</dbReference>
<dbReference type="HAMAP" id="MF_00316">
    <property type="entry name" value="MobA"/>
    <property type="match status" value="1"/>
</dbReference>
<comment type="subcellular location">
    <subcellularLocation>
        <location evidence="8">Cytoplasm</location>
    </subcellularLocation>
</comment>
<organism evidence="10 11">
    <name type="scientific">Chloroflexus aurantiacus (strain ATCC 29366 / DSM 635 / J-10-fl)</name>
    <dbReference type="NCBI Taxonomy" id="324602"/>
    <lineage>
        <taxon>Bacteria</taxon>
        <taxon>Bacillati</taxon>
        <taxon>Chloroflexota</taxon>
        <taxon>Chloroflexia</taxon>
        <taxon>Chloroflexales</taxon>
        <taxon>Chloroflexineae</taxon>
        <taxon>Chloroflexaceae</taxon>
        <taxon>Chloroflexus</taxon>
    </lineage>
</organism>
<evidence type="ECO:0000256" key="6">
    <source>
        <dbReference type="ARBA" id="ARBA00023134"/>
    </source>
</evidence>
<dbReference type="InterPro" id="IPR025877">
    <property type="entry name" value="MobA-like_NTP_Trfase"/>
</dbReference>
<evidence type="ECO:0000259" key="9">
    <source>
        <dbReference type="Pfam" id="PF12804"/>
    </source>
</evidence>
<evidence type="ECO:0000256" key="1">
    <source>
        <dbReference type="ARBA" id="ARBA00022490"/>
    </source>
</evidence>
<dbReference type="GO" id="GO:0006777">
    <property type="term" value="P:Mo-molybdopterin cofactor biosynthetic process"/>
    <property type="evidence" value="ECO:0007669"/>
    <property type="project" value="UniProtKB-KW"/>
</dbReference>
<comment type="function">
    <text evidence="8">Transfers a GMP moiety from GTP to Mo-molybdopterin (Mo-MPT) cofactor (Moco or molybdenum cofactor) to form Mo-molybdopterin guanine dinucleotide (Mo-MGD) cofactor.</text>
</comment>
<evidence type="ECO:0000256" key="4">
    <source>
        <dbReference type="ARBA" id="ARBA00022741"/>
    </source>
</evidence>
<feature type="binding site" evidence="8">
    <location>
        <position position="71"/>
    </location>
    <ligand>
        <name>GTP</name>
        <dbReference type="ChEBI" id="CHEBI:37565"/>
    </ligand>
</feature>
<keyword evidence="5 8" id="KW-0460">Magnesium</keyword>
<proteinExistence type="inferred from homology"/>
<evidence type="ECO:0000313" key="10">
    <source>
        <dbReference type="EMBL" id="ABY35708.1"/>
    </source>
</evidence>
<keyword evidence="11" id="KW-1185">Reference proteome</keyword>
<comment type="caution">
    <text evidence="8">Lacks conserved residue(s) required for the propagation of feature annotation.</text>
</comment>
<dbReference type="HOGENOM" id="CLU_055597_3_2_0"/>
<feature type="domain" description="MobA-like NTP transferase" evidence="9">
    <location>
        <begin position="8"/>
        <end position="161"/>
    </location>
</feature>
<dbReference type="PANTHER" id="PTHR19136:SF81">
    <property type="entry name" value="MOLYBDENUM COFACTOR GUANYLYLTRANSFERASE"/>
    <property type="match status" value="1"/>
</dbReference>
<evidence type="ECO:0000256" key="5">
    <source>
        <dbReference type="ARBA" id="ARBA00022842"/>
    </source>
</evidence>
<feature type="binding site" evidence="8">
    <location>
        <begin position="11"/>
        <end position="13"/>
    </location>
    <ligand>
        <name>GTP</name>
        <dbReference type="ChEBI" id="CHEBI:37565"/>
    </ligand>
</feature>
<comment type="domain">
    <text evidence="8">The N-terminal domain determines nucleotide recognition and specific binding, while the C-terminal domain determines the specific binding to the target protein.</text>
</comment>
<keyword evidence="7 8" id="KW-0501">Molybdenum cofactor biosynthesis</keyword>
<sequence length="205" mass="22078">MSRHPLSGIVIAGGRSRRFGADKRRLRLWGDHGPHLLGHAIALLQPLCVDIIVVMNDGVAWPDLPARIVADEQPGSGALGGVISGLQAMHTAAALVIAADMPLIVPELLAALADWSFTGDVLAPTAPSSPDLPQPLLAVYRQSALAPLRQVFATGERRLQVALTSLRWVDPGPELWQRYDPAARSLVNINTPDDLAQIQHWLKKS</sequence>
<feature type="binding site" evidence="8">
    <location>
        <position position="100"/>
    </location>
    <ligand>
        <name>GTP</name>
        <dbReference type="ChEBI" id="CHEBI:37565"/>
    </ligand>
</feature>
<dbReference type="EC" id="2.7.7.77" evidence="8"/>
<dbReference type="FunCoup" id="A9WI17">
    <property type="interactions" value="132"/>
</dbReference>
<dbReference type="SUPFAM" id="SSF53448">
    <property type="entry name" value="Nucleotide-diphospho-sugar transferases"/>
    <property type="match status" value="1"/>
</dbReference>
<comment type="cofactor">
    <cofactor evidence="8">
        <name>Mg(2+)</name>
        <dbReference type="ChEBI" id="CHEBI:18420"/>
    </cofactor>
</comment>
<dbReference type="InterPro" id="IPR013482">
    <property type="entry name" value="Molybde_CF_guanTrfase"/>
</dbReference>
<dbReference type="Proteomes" id="UP000002008">
    <property type="component" value="Chromosome"/>
</dbReference>
<keyword evidence="3 8" id="KW-0479">Metal-binding</keyword>
<protein>
    <recommendedName>
        <fullName evidence="8">Probable molybdenum cofactor guanylyltransferase</fullName>
        <shortName evidence="8">MoCo guanylyltransferase</shortName>
        <ecNumber evidence="8">2.7.7.77</ecNumber>
    </recommendedName>
    <alternativeName>
        <fullName evidence="8">GTP:molybdopterin guanylyltransferase</fullName>
    </alternativeName>
    <alternativeName>
        <fullName evidence="8">Mo-MPT guanylyltransferase</fullName>
    </alternativeName>
    <alternativeName>
        <fullName evidence="8">Molybdopterin guanylyltransferase</fullName>
    </alternativeName>
    <alternativeName>
        <fullName evidence="8">Molybdopterin-guanine dinucleotide synthase</fullName>
        <shortName evidence="8">MGD synthase</shortName>
    </alternativeName>
</protein>
<dbReference type="GO" id="GO:0061603">
    <property type="term" value="F:molybdenum cofactor guanylyltransferase activity"/>
    <property type="evidence" value="ECO:0007669"/>
    <property type="project" value="UniProtKB-EC"/>
</dbReference>
<keyword evidence="1 8" id="KW-0963">Cytoplasm</keyword>
<dbReference type="EMBL" id="CP000909">
    <property type="protein sequence ID" value="ABY35708.1"/>
    <property type="molecule type" value="Genomic_DNA"/>
</dbReference>
<dbReference type="STRING" id="324602.Caur_2502"/>
<evidence type="ECO:0000313" key="11">
    <source>
        <dbReference type="Proteomes" id="UP000002008"/>
    </source>
</evidence>